<gene>
    <name evidence="2" type="ORF">NPIL_688911</name>
</gene>
<evidence type="ECO:0000313" key="2">
    <source>
        <dbReference type="EMBL" id="GFT53736.1"/>
    </source>
</evidence>
<comment type="caution">
    <text evidence="2">The sequence shown here is derived from an EMBL/GenBank/DDBJ whole genome shotgun (WGS) entry which is preliminary data.</text>
</comment>
<organism evidence="2 3">
    <name type="scientific">Nephila pilipes</name>
    <name type="common">Giant wood spider</name>
    <name type="synonym">Nephila maculata</name>
    <dbReference type="NCBI Taxonomy" id="299642"/>
    <lineage>
        <taxon>Eukaryota</taxon>
        <taxon>Metazoa</taxon>
        <taxon>Ecdysozoa</taxon>
        <taxon>Arthropoda</taxon>
        <taxon>Chelicerata</taxon>
        <taxon>Arachnida</taxon>
        <taxon>Araneae</taxon>
        <taxon>Araneomorphae</taxon>
        <taxon>Entelegynae</taxon>
        <taxon>Araneoidea</taxon>
        <taxon>Nephilidae</taxon>
        <taxon>Nephila</taxon>
    </lineage>
</organism>
<evidence type="ECO:0000256" key="1">
    <source>
        <dbReference type="SAM" id="MobiDB-lite"/>
    </source>
</evidence>
<keyword evidence="3" id="KW-1185">Reference proteome</keyword>
<dbReference type="EMBL" id="BMAW01112638">
    <property type="protein sequence ID" value="GFT53736.1"/>
    <property type="molecule type" value="Genomic_DNA"/>
</dbReference>
<feature type="region of interest" description="Disordered" evidence="1">
    <location>
        <begin position="1"/>
        <end position="21"/>
    </location>
</feature>
<feature type="compositionally biased region" description="Polar residues" evidence="1">
    <location>
        <begin position="1"/>
        <end position="10"/>
    </location>
</feature>
<reference evidence="2" key="1">
    <citation type="submission" date="2020-08" db="EMBL/GenBank/DDBJ databases">
        <title>Multicomponent nature underlies the extraordinary mechanical properties of spider dragline silk.</title>
        <authorList>
            <person name="Kono N."/>
            <person name="Nakamura H."/>
            <person name="Mori M."/>
            <person name="Yoshida Y."/>
            <person name="Ohtoshi R."/>
            <person name="Malay A.D."/>
            <person name="Moran D.A.P."/>
            <person name="Tomita M."/>
            <person name="Numata K."/>
            <person name="Arakawa K."/>
        </authorList>
    </citation>
    <scope>NUCLEOTIDE SEQUENCE</scope>
</reference>
<dbReference type="AlphaFoldDB" id="A0A8X6P9X6"/>
<protein>
    <submittedName>
        <fullName evidence="2">Uncharacterized protein</fullName>
    </submittedName>
</protein>
<evidence type="ECO:0000313" key="3">
    <source>
        <dbReference type="Proteomes" id="UP000887013"/>
    </source>
</evidence>
<dbReference type="Proteomes" id="UP000887013">
    <property type="component" value="Unassembled WGS sequence"/>
</dbReference>
<proteinExistence type="predicted"/>
<accession>A0A8X6P9X6</accession>
<sequence length="86" mass="9427">MDKKTNSANAPSRKRGWGKGETGWYAGCAEPQENWSGAHLELETALLSLTPSPISFPLYHAHSSRATCLPLPPLSSFPPRFNSILF</sequence>
<name>A0A8X6P9X6_NEPPI</name>